<dbReference type="GO" id="GO:0051604">
    <property type="term" value="P:protein maturation"/>
    <property type="evidence" value="ECO:0007669"/>
    <property type="project" value="TreeGrafter"/>
</dbReference>
<dbReference type="CDD" id="cd02197">
    <property type="entry name" value="HypE"/>
    <property type="match status" value="1"/>
</dbReference>
<reference evidence="4 5" key="1">
    <citation type="submission" date="2016-06" db="EMBL/GenBank/DDBJ databases">
        <title>Genome sequence of endosymbiont of Candidatus Endolucinida thiodiazotropha.</title>
        <authorList>
            <person name="Poehlein A."/>
            <person name="Koenig S."/>
            <person name="Heiden S.E."/>
            <person name="Thuermer A."/>
            <person name="Voget S."/>
            <person name="Daniel R."/>
            <person name="Markert S."/>
            <person name="Gros O."/>
            <person name="Schweder T."/>
        </authorList>
    </citation>
    <scope>NUCLEOTIDE SEQUENCE [LARGE SCALE GENOMIC DNA]</scope>
    <source>
        <strain evidence="4 5">COS</strain>
    </source>
</reference>
<dbReference type="EMBL" id="MARB01000007">
    <property type="protein sequence ID" value="ODJ88245.1"/>
    <property type="molecule type" value="Genomic_DNA"/>
</dbReference>
<dbReference type="RefSeq" id="WP_069123628.1">
    <property type="nucleotide sequence ID" value="NZ_MARB01000007.1"/>
</dbReference>
<comment type="caution">
    <text evidence="4">The sequence shown here is derived from an EMBL/GenBank/DDBJ whole genome shotgun (WGS) entry which is preliminary data.</text>
</comment>
<keyword evidence="5" id="KW-1185">Reference proteome</keyword>
<dbReference type="InterPro" id="IPR036921">
    <property type="entry name" value="PurM-like_N_sf"/>
</dbReference>
<protein>
    <submittedName>
        <fullName evidence="4">Hydrogenase isoenzymes formation protein HypE</fullName>
    </submittedName>
</protein>
<dbReference type="PIRSF" id="PIRSF005644">
    <property type="entry name" value="Hdrgns_mtr_HypE"/>
    <property type="match status" value="1"/>
</dbReference>
<comment type="similarity">
    <text evidence="1">Belongs to the HypE family.</text>
</comment>
<evidence type="ECO:0000259" key="3">
    <source>
        <dbReference type="Pfam" id="PF02769"/>
    </source>
</evidence>
<dbReference type="PANTHER" id="PTHR30303:SF0">
    <property type="entry name" value="CARBAMOYL DEHYDRATASE HYPE"/>
    <property type="match status" value="1"/>
</dbReference>
<dbReference type="SUPFAM" id="SSF56042">
    <property type="entry name" value="PurM C-terminal domain-like"/>
    <property type="match status" value="1"/>
</dbReference>
<dbReference type="Proteomes" id="UP000094769">
    <property type="component" value="Unassembled WGS sequence"/>
</dbReference>
<evidence type="ECO:0000256" key="1">
    <source>
        <dbReference type="ARBA" id="ARBA00006243"/>
    </source>
</evidence>
<dbReference type="Gene3D" id="3.30.1330.10">
    <property type="entry name" value="PurM-like, N-terminal domain"/>
    <property type="match status" value="1"/>
</dbReference>
<sequence>MTLQDTHISLAHGNGGRYMRELIESLFARLLKNPNLDIQADAARLPELGNGDLLFTTDGFTVQPLEFPGGDIGSLAVHGTTNDLAVSGAIPKYLSLNAFIEEGFEVAQLERIVKSIADAASAVDVHVVAGDTKVVRRGEGGGIYLATTGIGLREGRINLGMGMIRPGDKLLVSGPVGDHGIAVMLAREEFGLRGDVKSDAGSVLPFTQALLDLPGLRFMRDPTRGGVATVAHEICRATGLQVRLDQAAIPVRDPVNSVCEMLGYDPLFLACKGRVVAAVAADQADVALGRWENLPGGDMAALIGETRQEDPYVILETDLGGARILEELEDDPLPRIC</sequence>
<dbReference type="Pfam" id="PF02769">
    <property type="entry name" value="AIRS_C"/>
    <property type="match status" value="1"/>
</dbReference>
<dbReference type="SUPFAM" id="SSF55326">
    <property type="entry name" value="PurM N-terminal domain-like"/>
    <property type="match status" value="1"/>
</dbReference>
<dbReference type="InterPro" id="IPR036676">
    <property type="entry name" value="PurM-like_C_sf"/>
</dbReference>
<dbReference type="AlphaFoldDB" id="A0A7Z0VME2"/>
<feature type="domain" description="PurM-like N-terminal" evidence="2">
    <location>
        <begin position="41"/>
        <end position="152"/>
    </location>
</feature>
<evidence type="ECO:0000313" key="4">
    <source>
        <dbReference type="EMBL" id="ODJ88245.1"/>
    </source>
</evidence>
<evidence type="ECO:0000313" key="5">
    <source>
        <dbReference type="Proteomes" id="UP000094769"/>
    </source>
</evidence>
<evidence type="ECO:0000259" key="2">
    <source>
        <dbReference type="Pfam" id="PF00586"/>
    </source>
</evidence>
<organism evidence="4 5">
    <name type="scientific">Candidatus Thiodiazotropha endolucinida</name>
    <dbReference type="NCBI Taxonomy" id="1655433"/>
    <lineage>
        <taxon>Bacteria</taxon>
        <taxon>Pseudomonadati</taxon>
        <taxon>Pseudomonadota</taxon>
        <taxon>Gammaproteobacteria</taxon>
        <taxon>Chromatiales</taxon>
        <taxon>Sedimenticolaceae</taxon>
        <taxon>Candidatus Thiodiazotropha</taxon>
    </lineage>
</organism>
<dbReference type="NCBIfam" id="TIGR02124">
    <property type="entry name" value="hypE"/>
    <property type="match status" value="1"/>
</dbReference>
<dbReference type="InterPro" id="IPR011854">
    <property type="entry name" value="HypE"/>
</dbReference>
<dbReference type="Pfam" id="PF00586">
    <property type="entry name" value="AIRS"/>
    <property type="match status" value="1"/>
</dbReference>
<feature type="domain" description="PurM-like C-terminal" evidence="3">
    <location>
        <begin position="165"/>
        <end position="309"/>
    </location>
</feature>
<dbReference type="InterPro" id="IPR010918">
    <property type="entry name" value="PurM-like_C_dom"/>
</dbReference>
<dbReference type="InterPro" id="IPR016188">
    <property type="entry name" value="PurM-like_N"/>
</dbReference>
<gene>
    <name evidence="4" type="primary">hypE_2</name>
    <name evidence="4" type="ORF">CODIS_16580</name>
</gene>
<name>A0A7Z0VME2_9GAMM</name>
<accession>A0A7Z0VME2</accession>
<dbReference type="PANTHER" id="PTHR30303">
    <property type="entry name" value="HYDROGENASE ISOENZYMES FORMATION PROTEIN HYPE"/>
    <property type="match status" value="1"/>
</dbReference>
<proteinExistence type="inferred from homology"/>
<dbReference type="Gene3D" id="3.90.650.10">
    <property type="entry name" value="PurM-like C-terminal domain"/>
    <property type="match status" value="1"/>
</dbReference>
<dbReference type="OrthoDB" id="9801934at2"/>